<name>A0A2N9GJE2_FAGSY</name>
<sequence length="144" mass="15342">MNLSTFRRFGIWPSRPQFAQKRLQCRQASLVPFSVYLGPLGIAGSHLELNSAPLKAPRIILDPLGTPGFVGDHLSVFSDSISATRAPPGLAVSILVLVLSVFHAESLHHGSRSLGSLTPPLGLSVLDSQVALGLLNDSQTFTAF</sequence>
<reference evidence="1" key="1">
    <citation type="submission" date="2018-02" db="EMBL/GenBank/DDBJ databases">
        <authorList>
            <person name="Cohen D.B."/>
            <person name="Kent A.D."/>
        </authorList>
    </citation>
    <scope>NUCLEOTIDE SEQUENCE</scope>
</reference>
<gene>
    <name evidence="1" type="ORF">FSB_LOCUS27557</name>
</gene>
<protein>
    <submittedName>
        <fullName evidence="1">Uncharacterized protein</fullName>
    </submittedName>
</protein>
<dbReference type="AlphaFoldDB" id="A0A2N9GJE2"/>
<proteinExistence type="predicted"/>
<accession>A0A2N9GJE2</accession>
<organism evidence="1">
    <name type="scientific">Fagus sylvatica</name>
    <name type="common">Beechnut</name>
    <dbReference type="NCBI Taxonomy" id="28930"/>
    <lineage>
        <taxon>Eukaryota</taxon>
        <taxon>Viridiplantae</taxon>
        <taxon>Streptophyta</taxon>
        <taxon>Embryophyta</taxon>
        <taxon>Tracheophyta</taxon>
        <taxon>Spermatophyta</taxon>
        <taxon>Magnoliopsida</taxon>
        <taxon>eudicotyledons</taxon>
        <taxon>Gunneridae</taxon>
        <taxon>Pentapetalae</taxon>
        <taxon>rosids</taxon>
        <taxon>fabids</taxon>
        <taxon>Fagales</taxon>
        <taxon>Fagaceae</taxon>
        <taxon>Fagus</taxon>
    </lineage>
</organism>
<dbReference type="EMBL" id="OIVN01002001">
    <property type="protein sequence ID" value="SPC99675.1"/>
    <property type="molecule type" value="Genomic_DNA"/>
</dbReference>
<evidence type="ECO:0000313" key="1">
    <source>
        <dbReference type="EMBL" id="SPC99675.1"/>
    </source>
</evidence>